<keyword evidence="8 11" id="KW-0472">Membrane</keyword>
<name>A0AAV8EX86_9POAL</name>
<sequence>MASQPGPFTNWPWHRLGNFKYALLAPFVAHSVHKFVTSNEEERDFFNFSILPILLLRLLYSQLWISISRYQTARSKRRIVTKSLDFDQVDRERNWDDQIILTALLMYLGNMFIPGAQKLPWWNTKGLILAALLHIGPVEFLYYWFHRALHHHFLYSRYHSHHHASIVTEPITSVIHPFAEEFVYFLLFSIPFLSLAIIRAGSIVIAVGYLVYIDFMNYMGHCNFEMVPNLIFRIFPPLKYLMYTPSFHSIHHTKFQANYSLFMPIYDYIYGTYDKTSDSLYEKSLKGREEMKTDVVYLTHLTSIQSVFHLRLGFASVASRPYISGLHLWIISPFSYLLVPLTWIFGTTFSIERNNFNKRSMETWVVPRYSFQYMAKLEKSTINRLIEKAILDAEKMGAKVLSLGLFNQGEKLNRYGEIYLSKNPRMKIKIVDGTGLAAALILNSIPEGTKRVLLIGKLNKLAYYLSLVLCQRKIQVETVQKELYEFLKLQLPQEMKDFMLLSDSYLSKVWLVGEGLRYTDQMKAAKDVHFIPYSQFPPKFVRKDCIYHSTPAMVVPKAFENLHSCENWLPRRVISAWRAAGIIHIQLEKWETHECGEVVTPIDKVWHSALKHGFTPFKYTSEI</sequence>
<feature type="transmembrane region" description="Helical" evidence="11">
    <location>
        <begin position="182"/>
        <end position="212"/>
    </location>
</feature>
<evidence type="ECO:0000256" key="11">
    <source>
        <dbReference type="SAM" id="Phobius"/>
    </source>
</evidence>
<evidence type="ECO:0000256" key="7">
    <source>
        <dbReference type="ARBA" id="ARBA00022989"/>
    </source>
</evidence>
<dbReference type="GO" id="GO:0008610">
    <property type="term" value="P:lipid biosynthetic process"/>
    <property type="evidence" value="ECO:0007669"/>
    <property type="project" value="InterPro"/>
</dbReference>
<comment type="caution">
    <text evidence="14">The sequence shown here is derived from an EMBL/GenBank/DDBJ whole genome shotgun (WGS) entry which is preliminary data.</text>
</comment>
<dbReference type="Pfam" id="PF12076">
    <property type="entry name" value="CER1-like_C"/>
    <property type="match status" value="1"/>
</dbReference>
<comment type="subcellular location">
    <subcellularLocation>
        <location evidence="1">Endoplasmic reticulum membrane</location>
        <topology evidence="1">Multi-pass membrane protein</topology>
    </subcellularLocation>
</comment>
<comment type="catalytic activity">
    <reaction evidence="10">
        <text>a long-chain fatty aldehyde + 2 NADPH + O2 + H(+) = a long-chain alkane + formate + 2 NADP(+) + H2O</text>
        <dbReference type="Rhea" id="RHEA:21440"/>
        <dbReference type="ChEBI" id="CHEBI:15377"/>
        <dbReference type="ChEBI" id="CHEBI:15378"/>
        <dbReference type="ChEBI" id="CHEBI:15379"/>
        <dbReference type="ChEBI" id="CHEBI:15740"/>
        <dbReference type="ChEBI" id="CHEBI:17176"/>
        <dbReference type="ChEBI" id="CHEBI:57783"/>
        <dbReference type="ChEBI" id="CHEBI:58349"/>
        <dbReference type="ChEBI" id="CHEBI:83563"/>
        <dbReference type="EC" id="4.1.99.5"/>
    </reaction>
</comment>
<accession>A0AAV8EX86</accession>
<evidence type="ECO:0000259" key="12">
    <source>
        <dbReference type="Pfam" id="PF04116"/>
    </source>
</evidence>
<dbReference type="EC" id="4.1.99.5" evidence="3"/>
<keyword evidence="5" id="KW-0256">Endoplasmic reticulum</keyword>
<dbReference type="EMBL" id="JAMFTS010000002">
    <property type="protein sequence ID" value="KAJ4783083.1"/>
    <property type="molecule type" value="Genomic_DNA"/>
</dbReference>
<evidence type="ECO:0000256" key="5">
    <source>
        <dbReference type="ARBA" id="ARBA00022824"/>
    </source>
</evidence>
<dbReference type="InterPro" id="IPR021940">
    <property type="entry name" value="CER1-like_C"/>
</dbReference>
<evidence type="ECO:0000256" key="4">
    <source>
        <dbReference type="ARBA" id="ARBA00022692"/>
    </source>
</evidence>
<dbReference type="GO" id="GO:0005506">
    <property type="term" value="F:iron ion binding"/>
    <property type="evidence" value="ECO:0007669"/>
    <property type="project" value="InterPro"/>
</dbReference>
<feature type="domain" description="Fatty acid hydroxylase" evidence="12">
    <location>
        <begin position="133"/>
        <end position="272"/>
    </location>
</feature>
<evidence type="ECO:0000256" key="10">
    <source>
        <dbReference type="ARBA" id="ARBA00047909"/>
    </source>
</evidence>
<evidence type="ECO:0000256" key="9">
    <source>
        <dbReference type="ARBA" id="ARBA00023239"/>
    </source>
</evidence>
<dbReference type="GO" id="GO:0016491">
    <property type="term" value="F:oxidoreductase activity"/>
    <property type="evidence" value="ECO:0007669"/>
    <property type="project" value="InterPro"/>
</dbReference>
<keyword evidence="6" id="KW-0521">NADP</keyword>
<evidence type="ECO:0000313" key="14">
    <source>
        <dbReference type="EMBL" id="KAJ4783083.1"/>
    </source>
</evidence>
<feature type="transmembrane region" description="Helical" evidence="11">
    <location>
        <begin position="45"/>
        <end position="67"/>
    </location>
</feature>
<dbReference type="GO" id="GO:0071771">
    <property type="term" value="F:aldehyde oxygenase (deformylating) activity"/>
    <property type="evidence" value="ECO:0007669"/>
    <property type="project" value="UniProtKB-EC"/>
</dbReference>
<feature type="transmembrane region" description="Helical" evidence="11">
    <location>
        <begin position="127"/>
        <end position="145"/>
    </location>
</feature>
<keyword evidence="4 11" id="KW-0812">Transmembrane</keyword>
<evidence type="ECO:0000259" key="13">
    <source>
        <dbReference type="Pfam" id="PF12076"/>
    </source>
</evidence>
<dbReference type="Pfam" id="PF04116">
    <property type="entry name" value="FA_hydroxylase"/>
    <property type="match status" value="1"/>
</dbReference>
<protein>
    <recommendedName>
        <fullName evidence="3">aldehyde oxygenase (deformylating)</fullName>
        <ecNumber evidence="3">4.1.99.5</ecNumber>
    </recommendedName>
</protein>
<dbReference type="PANTHER" id="PTHR11863">
    <property type="entry name" value="STEROL DESATURASE"/>
    <property type="match status" value="1"/>
</dbReference>
<feature type="domain" description="Very-long-chain aldehyde decarbonylase CER1-like C-terminal" evidence="13">
    <location>
        <begin position="452"/>
        <end position="616"/>
    </location>
</feature>
<dbReference type="GO" id="GO:0006950">
    <property type="term" value="P:response to stress"/>
    <property type="evidence" value="ECO:0007669"/>
    <property type="project" value="UniProtKB-ARBA"/>
</dbReference>
<reference evidence="14" key="1">
    <citation type="submission" date="2022-08" db="EMBL/GenBank/DDBJ databases">
        <authorList>
            <person name="Marques A."/>
        </authorList>
    </citation>
    <scope>NUCLEOTIDE SEQUENCE</scope>
    <source>
        <strain evidence="14">RhyPub2mFocal</strain>
        <tissue evidence="14">Leaves</tissue>
    </source>
</reference>
<evidence type="ECO:0000256" key="3">
    <source>
        <dbReference type="ARBA" id="ARBA00013146"/>
    </source>
</evidence>
<dbReference type="Proteomes" id="UP001140206">
    <property type="component" value="Chromosome 2"/>
</dbReference>
<dbReference type="AlphaFoldDB" id="A0AAV8EX86"/>
<feature type="transmembrane region" description="Helical" evidence="11">
    <location>
        <begin position="326"/>
        <end position="351"/>
    </location>
</feature>
<evidence type="ECO:0000313" key="15">
    <source>
        <dbReference type="Proteomes" id="UP001140206"/>
    </source>
</evidence>
<evidence type="ECO:0000256" key="2">
    <source>
        <dbReference type="ARBA" id="ARBA00009324"/>
    </source>
</evidence>
<dbReference type="InterPro" id="IPR050307">
    <property type="entry name" value="Sterol_Desaturase_Related"/>
</dbReference>
<comment type="similarity">
    <text evidence="2">Belongs to the sterol desaturase family.</text>
</comment>
<keyword evidence="7 11" id="KW-1133">Transmembrane helix</keyword>
<evidence type="ECO:0000256" key="8">
    <source>
        <dbReference type="ARBA" id="ARBA00023136"/>
    </source>
</evidence>
<evidence type="ECO:0000256" key="1">
    <source>
        <dbReference type="ARBA" id="ARBA00004477"/>
    </source>
</evidence>
<dbReference type="GO" id="GO:0005789">
    <property type="term" value="C:endoplasmic reticulum membrane"/>
    <property type="evidence" value="ECO:0007669"/>
    <property type="project" value="UniProtKB-SubCell"/>
</dbReference>
<gene>
    <name evidence="14" type="ORF">LUZ62_034329</name>
</gene>
<dbReference type="InterPro" id="IPR006694">
    <property type="entry name" value="Fatty_acid_hydroxylase"/>
</dbReference>
<organism evidence="14 15">
    <name type="scientific">Rhynchospora pubera</name>
    <dbReference type="NCBI Taxonomy" id="906938"/>
    <lineage>
        <taxon>Eukaryota</taxon>
        <taxon>Viridiplantae</taxon>
        <taxon>Streptophyta</taxon>
        <taxon>Embryophyta</taxon>
        <taxon>Tracheophyta</taxon>
        <taxon>Spermatophyta</taxon>
        <taxon>Magnoliopsida</taxon>
        <taxon>Liliopsida</taxon>
        <taxon>Poales</taxon>
        <taxon>Cyperaceae</taxon>
        <taxon>Cyperoideae</taxon>
        <taxon>Rhynchosporeae</taxon>
        <taxon>Rhynchospora</taxon>
    </lineage>
</organism>
<keyword evidence="9" id="KW-0456">Lyase</keyword>
<proteinExistence type="inferred from homology"/>
<keyword evidence="15" id="KW-1185">Reference proteome</keyword>
<evidence type="ECO:0000256" key="6">
    <source>
        <dbReference type="ARBA" id="ARBA00022857"/>
    </source>
</evidence>